<evidence type="ECO:0000313" key="5">
    <source>
        <dbReference type="Proteomes" id="UP001227831"/>
    </source>
</evidence>
<name>A0ABU1ABH6_9LACO</name>
<organism evidence="4 5">
    <name type="scientific">Lactiplantibacillus brownii</name>
    <dbReference type="NCBI Taxonomy" id="3069269"/>
    <lineage>
        <taxon>Bacteria</taxon>
        <taxon>Bacillati</taxon>
        <taxon>Bacillota</taxon>
        <taxon>Bacilli</taxon>
        <taxon>Lactobacillales</taxon>
        <taxon>Lactobacillaceae</taxon>
        <taxon>Lactiplantibacillus</taxon>
    </lineage>
</organism>
<evidence type="ECO:0000313" key="4">
    <source>
        <dbReference type="EMBL" id="MDQ7938284.1"/>
    </source>
</evidence>
<proteinExistence type="predicted"/>
<dbReference type="PANTHER" id="PTHR10434:SF66">
    <property type="entry name" value="PHOSPHOLIPID_GLYCEROL ACYLTRANSFERASE DOMAIN-CONTAINING PROTEIN"/>
    <property type="match status" value="1"/>
</dbReference>
<keyword evidence="1" id="KW-0808">Transferase</keyword>
<protein>
    <submittedName>
        <fullName evidence="4">1-acyl-sn-glycerol-3-phosphate acyltransferase</fullName>
    </submittedName>
</protein>
<keyword evidence="2 4" id="KW-0012">Acyltransferase</keyword>
<dbReference type="SUPFAM" id="SSF69593">
    <property type="entry name" value="Glycerol-3-phosphate (1)-acyltransferase"/>
    <property type="match status" value="1"/>
</dbReference>
<feature type="domain" description="Phospholipid/glycerol acyltransferase" evidence="3">
    <location>
        <begin position="91"/>
        <end position="211"/>
    </location>
</feature>
<dbReference type="GO" id="GO:0016746">
    <property type="term" value="F:acyltransferase activity"/>
    <property type="evidence" value="ECO:0007669"/>
    <property type="project" value="UniProtKB-KW"/>
</dbReference>
<sequence>MIIGGDKRLVVANIKQAVQNEQWHLKVEVDDPVLSPAAQSALIEAYLQRLDGPTYRTANWVANQVATSMTAVLNRTTTFHGLENLAGIGASIITSNHFNPLENSVIRAAMRRTGRRHLAIVSETTNLAMTGPVGFLMRYADTIPIATEPEYMGRLFPKLLQQELEQQRQILIYPEQEMWFNYRKPRPPKRGPYYYAARFNVPIVSCFVSMTDLGRPDNDQFNQIHYTGNVLSPIYPDHSLSVRENSQRMMAIDWQQKKVAYEQAYGEAYTPTWQSQDIVGWRG</sequence>
<keyword evidence="5" id="KW-1185">Reference proteome</keyword>
<dbReference type="SMART" id="SM00563">
    <property type="entry name" value="PlsC"/>
    <property type="match status" value="1"/>
</dbReference>
<evidence type="ECO:0000259" key="3">
    <source>
        <dbReference type="SMART" id="SM00563"/>
    </source>
</evidence>
<dbReference type="Pfam" id="PF01553">
    <property type="entry name" value="Acyltransferase"/>
    <property type="match status" value="1"/>
</dbReference>
<gene>
    <name evidence="4" type="ORF">RA086_11755</name>
</gene>
<evidence type="ECO:0000256" key="2">
    <source>
        <dbReference type="ARBA" id="ARBA00023315"/>
    </source>
</evidence>
<accession>A0ABU1ABH6</accession>
<dbReference type="EMBL" id="JAVCWF010000001">
    <property type="protein sequence ID" value="MDQ7938284.1"/>
    <property type="molecule type" value="Genomic_DNA"/>
</dbReference>
<dbReference type="Proteomes" id="UP001227831">
    <property type="component" value="Unassembled WGS sequence"/>
</dbReference>
<evidence type="ECO:0000256" key="1">
    <source>
        <dbReference type="ARBA" id="ARBA00022679"/>
    </source>
</evidence>
<dbReference type="RefSeq" id="WP_308703975.1">
    <property type="nucleotide sequence ID" value="NZ_AP027463.1"/>
</dbReference>
<reference evidence="4 5" key="1">
    <citation type="journal article" date="2023" name="Int. J. Syst. Evol. Microbiol.">
        <title>Lactiplantibacillus brownii sp. nov., a novel psychrotolerant species isolated from sauerkraut.</title>
        <authorList>
            <person name="Heng Y.C."/>
            <person name="Silvaraju S."/>
            <person name="Lee J.K.Y."/>
            <person name="Kittelmann S."/>
        </authorList>
    </citation>
    <scope>NUCLEOTIDE SEQUENCE [LARGE SCALE GENOMIC DNA]</scope>
    <source>
        <strain evidence="4 5">WILCCON 0030</strain>
    </source>
</reference>
<dbReference type="PANTHER" id="PTHR10434">
    <property type="entry name" value="1-ACYL-SN-GLYCEROL-3-PHOSPHATE ACYLTRANSFERASE"/>
    <property type="match status" value="1"/>
</dbReference>
<dbReference type="InterPro" id="IPR002123">
    <property type="entry name" value="Plipid/glycerol_acylTrfase"/>
</dbReference>
<comment type="caution">
    <text evidence="4">The sequence shown here is derived from an EMBL/GenBank/DDBJ whole genome shotgun (WGS) entry which is preliminary data.</text>
</comment>